<evidence type="ECO:0000313" key="5">
    <source>
        <dbReference type="EMBL" id="SKB83373.1"/>
    </source>
</evidence>
<gene>
    <name evidence="5" type="ORF">SAMN05660477_01420</name>
</gene>
<reference evidence="5 6" key="1">
    <citation type="submission" date="2017-02" db="EMBL/GenBank/DDBJ databases">
        <authorList>
            <person name="Peterson S.W."/>
        </authorList>
    </citation>
    <scope>NUCLEOTIDE SEQUENCE [LARGE SCALE GENOMIC DNA]</scope>
    <source>
        <strain evidence="5 6">DSM 22323</strain>
    </source>
</reference>
<evidence type="ECO:0000256" key="2">
    <source>
        <dbReference type="ARBA" id="ARBA00022729"/>
    </source>
</evidence>
<feature type="region of interest" description="Disordered" evidence="3">
    <location>
        <begin position="73"/>
        <end position="101"/>
    </location>
</feature>
<dbReference type="SUPFAM" id="SSF111384">
    <property type="entry name" value="OmpH-like"/>
    <property type="match status" value="1"/>
</dbReference>
<evidence type="ECO:0000256" key="3">
    <source>
        <dbReference type="SAM" id="MobiDB-lite"/>
    </source>
</evidence>
<proteinExistence type="inferred from homology"/>
<dbReference type="Gene3D" id="3.30.910.20">
    <property type="entry name" value="Skp domain"/>
    <property type="match status" value="1"/>
</dbReference>
<dbReference type="RefSeq" id="WP_079666667.1">
    <property type="nucleotide sequence ID" value="NZ_FUYZ01000003.1"/>
</dbReference>
<dbReference type="SMART" id="SM00935">
    <property type="entry name" value="OmpH"/>
    <property type="match status" value="1"/>
</dbReference>
<dbReference type="OrthoDB" id="1524711at2"/>
<feature type="signal peptide" evidence="4">
    <location>
        <begin position="1"/>
        <end position="22"/>
    </location>
</feature>
<feature type="chain" id="PRO_5013295746" evidence="4">
    <location>
        <begin position="23"/>
        <end position="165"/>
    </location>
</feature>
<evidence type="ECO:0000256" key="4">
    <source>
        <dbReference type="SAM" id="SignalP"/>
    </source>
</evidence>
<accession>A0A1T5EH44</accession>
<dbReference type="STRING" id="619805.SAMN05660477_01420"/>
<evidence type="ECO:0000256" key="1">
    <source>
        <dbReference type="ARBA" id="ARBA00009091"/>
    </source>
</evidence>
<sequence>MKKLSVLFAAVMMFVAVGVAKAQKMASLDVASVLSVMPEKIKLDQQMKTLSDTKKAELEKKRTAAQQTFEKYQKEASTQTQQINEQRSAEMEKLQSNLQQEAMAGEKDIRDKYDAGLAPIEAKIKDAISKVAKAKGYDFIVDDTVFVYKGGPDATQDVKTQLGIK</sequence>
<protein>
    <submittedName>
        <fullName evidence="5">Outer membrane protein</fullName>
    </submittedName>
</protein>
<dbReference type="GO" id="GO:0005829">
    <property type="term" value="C:cytosol"/>
    <property type="evidence" value="ECO:0007669"/>
    <property type="project" value="TreeGrafter"/>
</dbReference>
<dbReference type="Proteomes" id="UP000191112">
    <property type="component" value="Unassembled WGS sequence"/>
</dbReference>
<comment type="similarity">
    <text evidence="1">Belongs to the Skp family.</text>
</comment>
<dbReference type="EMBL" id="FUYZ01000003">
    <property type="protein sequence ID" value="SKB83373.1"/>
    <property type="molecule type" value="Genomic_DNA"/>
</dbReference>
<dbReference type="PANTHER" id="PTHR35089:SF1">
    <property type="entry name" value="CHAPERONE PROTEIN SKP"/>
    <property type="match status" value="1"/>
</dbReference>
<organism evidence="5 6">
    <name type="scientific">Soonwooa buanensis</name>
    <dbReference type="NCBI Taxonomy" id="619805"/>
    <lineage>
        <taxon>Bacteria</taxon>
        <taxon>Pseudomonadati</taxon>
        <taxon>Bacteroidota</taxon>
        <taxon>Flavobacteriia</taxon>
        <taxon>Flavobacteriales</taxon>
        <taxon>Weeksellaceae</taxon>
        <taxon>Chryseobacterium group</taxon>
        <taxon>Soonwooa</taxon>
    </lineage>
</organism>
<dbReference type="PANTHER" id="PTHR35089">
    <property type="entry name" value="CHAPERONE PROTEIN SKP"/>
    <property type="match status" value="1"/>
</dbReference>
<dbReference type="AlphaFoldDB" id="A0A1T5EH44"/>
<keyword evidence="6" id="KW-1185">Reference proteome</keyword>
<evidence type="ECO:0000313" key="6">
    <source>
        <dbReference type="Proteomes" id="UP000191112"/>
    </source>
</evidence>
<feature type="compositionally biased region" description="Polar residues" evidence="3">
    <location>
        <begin position="73"/>
        <end position="86"/>
    </location>
</feature>
<dbReference type="InterPro" id="IPR005632">
    <property type="entry name" value="Chaperone_Skp"/>
</dbReference>
<dbReference type="GO" id="GO:0050821">
    <property type="term" value="P:protein stabilization"/>
    <property type="evidence" value="ECO:0007669"/>
    <property type="project" value="TreeGrafter"/>
</dbReference>
<dbReference type="InterPro" id="IPR024930">
    <property type="entry name" value="Skp_dom_sf"/>
</dbReference>
<keyword evidence="2 4" id="KW-0732">Signal</keyword>
<dbReference type="GO" id="GO:0051082">
    <property type="term" value="F:unfolded protein binding"/>
    <property type="evidence" value="ECO:0007669"/>
    <property type="project" value="InterPro"/>
</dbReference>
<dbReference type="Pfam" id="PF03938">
    <property type="entry name" value="OmpH"/>
    <property type="match status" value="1"/>
</dbReference>
<name>A0A1T5EH44_9FLAO</name>